<dbReference type="SUPFAM" id="SSF52047">
    <property type="entry name" value="RNI-like"/>
    <property type="match status" value="1"/>
</dbReference>
<evidence type="ECO:0000256" key="1">
    <source>
        <dbReference type="SAM" id="Phobius"/>
    </source>
</evidence>
<evidence type="ECO:0000313" key="5">
    <source>
        <dbReference type="Proteomes" id="UP000263900"/>
    </source>
</evidence>
<reference evidence="4 5" key="1">
    <citation type="submission" date="2018-09" db="EMBL/GenBank/DDBJ databases">
        <title>Genome sequencing of strain 6GH32-13.</title>
        <authorList>
            <person name="Weon H.-Y."/>
            <person name="Heo J."/>
            <person name="Kwon S.-W."/>
        </authorList>
    </citation>
    <scope>NUCLEOTIDE SEQUENCE [LARGE SCALE GENOMIC DNA]</scope>
    <source>
        <strain evidence="4 5">5GH32-13</strain>
    </source>
</reference>
<dbReference type="KEGG" id="pseg:D3H65_32545"/>
<dbReference type="Pfam" id="PF09990">
    <property type="entry name" value="DUF2231"/>
    <property type="match status" value="1"/>
</dbReference>
<sequence>MVLAFLDEWVRYLGHFHPVVVHLPIGMLVVAFIMELLVWRNRQLVVLNGAIVICLLAGCISAILSCLVGWFLSMEGGYEESTLSFHQWMGISVAVLSGICWFIKRRYALMPRVMKGYRLVFIALILLLTVTGHMGGNMTHGEDYLTAGLPQPVAGWLGMEPAKDTAVIIKKNISDIKTAVVYTDLVQPIFQEKCYSCHSSKKVKGGLRMDQEPLLFKGGKHGVVIRPGDEAGSELTKRLLLPLEDDKRMPPKDQPALTAAETVLLRWWVRSGADTKKKVSELSPDSTTLALLHGFQQGGGDTLVQVPLSPVYAATVAAPDPNAMLELTKLGVLVTPVAKNKQLLDVSCINFSAFDDRTAALLLKLSGNIVWLRLDNTRISDKTLEVVGQLKQLVRLNLVGTSITSAGIDALKNLSHLEYINLTATKVDDAGLRTLASLPALQQIYCWQSLITDNAMTAFRKSKPSIHLVGGANAKS</sequence>
<keyword evidence="5" id="KW-1185">Reference proteome</keyword>
<gene>
    <name evidence="4" type="ORF">D3H65_32545</name>
</gene>
<evidence type="ECO:0000313" key="4">
    <source>
        <dbReference type="EMBL" id="AXY78433.1"/>
    </source>
</evidence>
<proteinExistence type="predicted"/>
<dbReference type="Pfam" id="PF07635">
    <property type="entry name" value="PSCyt1"/>
    <property type="match status" value="1"/>
</dbReference>
<dbReference type="InterPro" id="IPR032675">
    <property type="entry name" value="LRR_dom_sf"/>
</dbReference>
<dbReference type="Gene3D" id="3.80.10.10">
    <property type="entry name" value="Ribonuclease Inhibitor"/>
    <property type="match status" value="1"/>
</dbReference>
<feature type="domain" description="Cytochrome C Planctomycete-type" evidence="2">
    <location>
        <begin position="194"/>
        <end position="253"/>
    </location>
</feature>
<accession>A0A3B7MY12</accession>
<name>A0A3B7MY12_9BACT</name>
<dbReference type="PANTHER" id="PTHR35889">
    <property type="entry name" value="CYCLOINULO-OLIGOSACCHARIDE FRUCTANOTRANSFERASE-RELATED"/>
    <property type="match status" value="1"/>
</dbReference>
<feature type="transmembrane region" description="Helical" evidence="1">
    <location>
        <begin position="116"/>
        <end position="136"/>
    </location>
</feature>
<dbReference type="OrthoDB" id="713772at2"/>
<keyword evidence="1" id="KW-0812">Transmembrane</keyword>
<feature type="domain" description="DUF2231" evidence="3">
    <location>
        <begin position="16"/>
        <end position="139"/>
    </location>
</feature>
<feature type="transmembrane region" description="Helical" evidence="1">
    <location>
        <begin position="85"/>
        <end position="104"/>
    </location>
</feature>
<evidence type="ECO:0000259" key="2">
    <source>
        <dbReference type="Pfam" id="PF07635"/>
    </source>
</evidence>
<dbReference type="InterPro" id="IPR019251">
    <property type="entry name" value="DUF2231_TM"/>
</dbReference>
<keyword evidence="1" id="KW-1133">Transmembrane helix</keyword>
<dbReference type="EMBL" id="CP032157">
    <property type="protein sequence ID" value="AXY78433.1"/>
    <property type="molecule type" value="Genomic_DNA"/>
</dbReference>
<feature type="transmembrane region" description="Helical" evidence="1">
    <location>
        <begin position="20"/>
        <end position="38"/>
    </location>
</feature>
<dbReference type="PANTHER" id="PTHR35889:SF3">
    <property type="entry name" value="F-BOX DOMAIN-CONTAINING PROTEIN"/>
    <property type="match status" value="1"/>
</dbReference>
<dbReference type="RefSeq" id="WP_119054305.1">
    <property type="nucleotide sequence ID" value="NZ_CP032157.1"/>
</dbReference>
<keyword evidence="1" id="KW-0472">Membrane</keyword>
<organism evidence="4 5">
    <name type="scientific">Paraflavitalea soli</name>
    <dbReference type="NCBI Taxonomy" id="2315862"/>
    <lineage>
        <taxon>Bacteria</taxon>
        <taxon>Pseudomonadati</taxon>
        <taxon>Bacteroidota</taxon>
        <taxon>Chitinophagia</taxon>
        <taxon>Chitinophagales</taxon>
        <taxon>Chitinophagaceae</taxon>
        <taxon>Paraflavitalea</taxon>
    </lineage>
</organism>
<protein>
    <submittedName>
        <fullName evidence="4">Ribonuclease inhibitor</fullName>
    </submittedName>
</protein>
<feature type="transmembrane region" description="Helical" evidence="1">
    <location>
        <begin position="45"/>
        <end position="73"/>
    </location>
</feature>
<dbReference type="InterPro" id="IPR011429">
    <property type="entry name" value="Cyt_c_Planctomycete-type"/>
</dbReference>
<dbReference type="AlphaFoldDB" id="A0A3B7MY12"/>
<evidence type="ECO:0000259" key="3">
    <source>
        <dbReference type="Pfam" id="PF09990"/>
    </source>
</evidence>
<dbReference type="Proteomes" id="UP000263900">
    <property type="component" value="Chromosome"/>
</dbReference>